<dbReference type="EMBL" id="JAUSQU010000001">
    <property type="protein sequence ID" value="MDP9848076.1"/>
    <property type="molecule type" value="Genomic_DNA"/>
</dbReference>
<keyword evidence="3" id="KW-1185">Reference proteome</keyword>
<feature type="region of interest" description="Disordered" evidence="1">
    <location>
        <begin position="1"/>
        <end position="46"/>
    </location>
</feature>
<accession>A0ABT9QNY7</accession>
<comment type="caution">
    <text evidence="2">The sequence shown here is derived from an EMBL/GenBank/DDBJ whole genome shotgun (WGS) entry which is preliminary data.</text>
</comment>
<organism evidence="2 3">
    <name type="scientific">Streptosporangium lutulentum</name>
    <dbReference type="NCBI Taxonomy" id="1461250"/>
    <lineage>
        <taxon>Bacteria</taxon>
        <taxon>Bacillati</taxon>
        <taxon>Actinomycetota</taxon>
        <taxon>Actinomycetes</taxon>
        <taxon>Streptosporangiales</taxon>
        <taxon>Streptosporangiaceae</taxon>
        <taxon>Streptosporangium</taxon>
    </lineage>
</organism>
<dbReference type="RefSeq" id="WP_307565123.1">
    <property type="nucleotide sequence ID" value="NZ_JAUSQU010000001.1"/>
</dbReference>
<gene>
    <name evidence="2" type="ORF">J2853_007287</name>
</gene>
<sequence length="46" mass="4900">MHQLSTMIAFGPVDSGNVPERPADVITGTGCPVTSWDGLEDARTLR</sequence>
<proteinExistence type="predicted"/>
<protein>
    <submittedName>
        <fullName evidence="2">Uncharacterized protein</fullName>
    </submittedName>
</protein>
<evidence type="ECO:0000313" key="3">
    <source>
        <dbReference type="Proteomes" id="UP001225356"/>
    </source>
</evidence>
<name>A0ABT9QNY7_9ACTN</name>
<evidence type="ECO:0000313" key="2">
    <source>
        <dbReference type="EMBL" id="MDP9848076.1"/>
    </source>
</evidence>
<reference evidence="2 3" key="1">
    <citation type="submission" date="2023-07" db="EMBL/GenBank/DDBJ databases">
        <title>Sequencing the genomes of 1000 actinobacteria strains.</title>
        <authorList>
            <person name="Klenk H.-P."/>
        </authorList>
    </citation>
    <scope>NUCLEOTIDE SEQUENCE [LARGE SCALE GENOMIC DNA]</scope>
    <source>
        <strain evidence="2 3">DSM 46740</strain>
    </source>
</reference>
<evidence type="ECO:0000256" key="1">
    <source>
        <dbReference type="SAM" id="MobiDB-lite"/>
    </source>
</evidence>
<dbReference type="Proteomes" id="UP001225356">
    <property type="component" value="Unassembled WGS sequence"/>
</dbReference>